<dbReference type="RefSeq" id="WP_120778373.1">
    <property type="nucleotide sequence ID" value="NZ_JBHLUP010000009.1"/>
</dbReference>
<dbReference type="PIRSF" id="PIRSF017393">
    <property type="entry name" value="MTase_SAV2177"/>
    <property type="match status" value="1"/>
</dbReference>
<dbReference type="CDD" id="cd02440">
    <property type="entry name" value="AdoMet_MTases"/>
    <property type="match status" value="1"/>
</dbReference>
<proteinExistence type="predicted"/>
<dbReference type="OrthoDB" id="4073278at2"/>
<dbReference type="GO" id="GO:0008168">
    <property type="term" value="F:methyltransferase activity"/>
    <property type="evidence" value="ECO:0007669"/>
    <property type="project" value="UniProtKB-KW"/>
</dbReference>
<comment type="caution">
    <text evidence="1">The sequence shown here is derived from an EMBL/GenBank/DDBJ whole genome shotgun (WGS) entry which is preliminary data.</text>
</comment>
<keyword evidence="2" id="KW-1185">Reference proteome</keyword>
<dbReference type="AlphaFoldDB" id="A0A3B0ACT2"/>
<protein>
    <submittedName>
        <fullName evidence="1">SAM-dependent methyltransferase</fullName>
    </submittedName>
</protein>
<dbReference type="InterPro" id="IPR006764">
    <property type="entry name" value="SAM_dep_MeTrfase_SAV2177_type"/>
</dbReference>
<name>A0A3B0ACT2_9ACTN</name>
<dbReference type="InterPro" id="IPR029063">
    <property type="entry name" value="SAM-dependent_MTases_sf"/>
</dbReference>
<dbReference type="SUPFAM" id="SSF53335">
    <property type="entry name" value="S-adenosyl-L-methionine-dependent methyltransferases"/>
    <property type="match status" value="1"/>
</dbReference>
<keyword evidence="1" id="KW-0808">Transferase</keyword>
<dbReference type="EMBL" id="RBAN01000001">
    <property type="protein sequence ID" value="RKN58200.1"/>
    <property type="molecule type" value="Genomic_DNA"/>
</dbReference>
<accession>A0A3B0ACT2</accession>
<keyword evidence="1" id="KW-0489">Methyltransferase</keyword>
<dbReference type="GO" id="GO:0032259">
    <property type="term" value="P:methylation"/>
    <property type="evidence" value="ECO:0007669"/>
    <property type="project" value="UniProtKB-KW"/>
</dbReference>
<evidence type="ECO:0000313" key="1">
    <source>
        <dbReference type="EMBL" id="RKN58200.1"/>
    </source>
</evidence>
<dbReference type="Gene3D" id="3.40.50.150">
    <property type="entry name" value="Vaccinia Virus protein VP39"/>
    <property type="match status" value="1"/>
</dbReference>
<sequence>MVRPLCTVPPRRKGCPVADTAPRSATEQISKIDTSVPHSARIWNYWLGGKDNFEVDRMAGDQVRAVFPAMVETARESRAYLSRVVRFLAGEAGIRQFLDLGTGLPTADNTHEVAQRIRPDSRIVYVDNDPMVLAHARALLVSTPEGQTQYLHADLRDPEAVLRQAAEHLDFNQPIAVLLFGVMGHIADDDQVIAIIRTLLAAVPSGSFLAMSDGTDTSEAVVESHRQYNESGAMPYHLRSPERIARFFDGLELVEPGLVPFTQWRHEGDGTPAVVDGYGAVGRKP</sequence>
<organism evidence="1 2">
    <name type="scientific">Micromonospora costi</name>
    <dbReference type="NCBI Taxonomy" id="1530042"/>
    <lineage>
        <taxon>Bacteria</taxon>
        <taxon>Bacillati</taxon>
        <taxon>Actinomycetota</taxon>
        <taxon>Actinomycetes</taxon>
        <taxon>Micromonosporales</taxon>
        <taxon>Micromonosporaceae</taxon>
        <taxon>Micromonospora</taxon>
    </lineage>
</organism>
<evidence type="ECO:0000313" key="2">
    <source>
        <dbReference type="Proteomes" id="UP000279968"/>
    </source>
</evidence>
<dbReference type="Pfam" id="PF04672">
    <property type="entry name" value="Methyltransf_19"/>
    <property type="match status" value="1"/>
</dbReference>
<reference evidence="1 2" key="1">
    <citation type="journal article" date="2015" name="Int. J. Syst. Evol. Microbiol.">
        <title>Micromonospora costi sp. nov., isolated from a leaf of Costus speciosus.</title>
        <authorList>
            <person name="Thawai C."/>
        </authorList>
    </citation>
    <scope>NUCLEOTIDE SEQUENCE [LARGE SCALE GENOMIC DNA]</scope>
    <source>
        <strain evidence="1 2">CS1-12</strain>
    </source>
</reference>
<dbReference type="Proteomes" id="UP000279968">
    <property type="component" value="Unassembled WGS sequence"/>
</dbReference>
<gene>
    <name evidence="1" type="ORF">D7193_06325</name>
</gene>